<dbReference type="InterPro" id="IPR001352">
    <property type="entry name" value="RNase_HII/HIII"/>
</dbReference>
<comment type="catalytic activity">
    <reaction evidence="1 14 15 16">
        <text>Endonucleolytic cleavage to 5'-phosphomonoester.</text>
        <dbReference type="EC" id="3.1.26.4"/>
    </reaction>
</comment>
<accession>A0A097ARV6</accession>
<dbReference type="GO" id="GO:0032299">
    <property type="term" value="C:ribonuclease H2 complex"/>
    <property type="evidence" value="ECO:0007669"/>
    <property type="project" value="TreeGrafter"/>
</dbReference>
<evidence type="ECO:0000313" key="18">
    <source>
        <dbReference type="EMBL" id="AIS52538.1"/>
    </source>
</evidence>
<proteinExistence type="inferred from homology"/>
<dbReference type="InterPro" id="IPR036397">
    <property type="entry name" value="RNaseH_sf"/>
</dbReference>
<dbReference type="NCBIfam" id="NF000595">
    <property type="entry name" value="PRK00015.1-3"/>
    <property type="match status" value="1"/>
</dbReference>
<keyword evidence="10 14" id="KW-0479">Metal-binding</keyword>
<dbReference type="NCBIfam" id="NF000594">
    <property type="entry name" value="PRK00015.1-1"/>
    <property type="match status" value="1"/>
</dbReference>
<sequence>MSNFYNIHKLKEYIYQNGPTSLQSLKLNEAAQRWLQKEMERIKNLTYFENQLHNLNFKFIGGVDEAGRGPLVGPVVAACVILPKEVFIPDINDSKKLSEEKRELLAEVIKKNALSYGIGIVECDEIDRINILNATYKAMQIAVSKILQKIDYLLVDAVTIPQIEINQKAIVKGDSKSISIAAASILAKVERDKIMKEYHKIYPQYNFQKNKGYGTKEHIEAIKKYGPCPIHRKTFIEKILKG</sequence>
<keyword evidence="12 14" id="KW-0378">Hydrolase</keyword>
<dbReference type="EMBL" id="CP009170">
    <property type="protein sequence ID" value="AIS52538.1"/>
    <property type="molecule type" value="Genomic_DNA"/>
</dbReference>
<feature type="binding site" evidence="14 15">
    <location>
        <position position="156"/>
    </location>
    <ligand>
        <name>a divalent metal cation</name>
        <dbReference type="ChEBI" id="CHEBI:60240"/>
    </ligand>
</feature>
<keyword evidence="8 14" id="KW-0963">Cytoplasm</keyword>
<evidence type="ECO:0000256" key="4">
    <source>
        <dbReference type="ARBA" id="ARBA00004496"/>
    </source>
</evidence>
<dbReference type="RefSeq" id="WP_049685274.1">
    <property type="nucleotide sequence ID" value="NZ_CP009170.1"/>
</dbReference>
<dbReference type="EC" id="3.1.26.4" evidence="6 14"/>
<evidence type="ECO:0000256" key="2">
    <source>
        <dbReference type="ARBA" id="ARBA00001946"/>
    </source>
</evidence>
<keyword evidence="13 14" id="KW-0464">Manganese</keyword>
<dbReference type="SUPFAM" id="SSF53098">
    <property type="entry name" value="Ribonuclease H-like"/>
    <property type="match status" value="1"/>
</dbReference>
<dbReference type="AlphaFoldDB" id="A0A097ARV6"/>
<dbReference type="InterPro" id="IPR024567">
    <property type="entry name" value="RNase_HII/HIII_dom"/>
</dbReference>
<dbReference type="Proteomes" id="UP000029669">
    <property type="component" value="Chromosome"/>
</dbReference>
<dbReference type="GO" id="GO:0005737">
    <property type="term" value="C:cytoplasm"/>
    <property type="evidence" value="ECO:0007669"/>
    <property type="project" value="UniProtKB-SubCell"/>
</dbReference>
<gene>
    <name evidence="14 18" type="primary">rnhB</name>
    <name evidence="18" type="ORF">TKV_c13670</name>
</gene>
<evidence type="ECO:0000256" key="1">
    <source>
        <dbReference type="ARBA" id="ARBA00000077"/>
    </source>
</evidence>
<comment type="subcellular location">
    <subcellularLocation>
        <location evidence="4 14">Cytoplasm</location>
    </subcellularLocation>
</comment>
<evidence type="ECO:0000256" key="14">
    <source>
        <dbReference type="HAMAP-Rule" id="MF_00052"/>
    </source>
</evidence>
<keyword evidence="9 14" id="KW-0540">Nuclease</keyword>
<dbReference type="HOGENOM" id="CLU_036532_2_1_9"/>
<dbReference type="OrthoDB" id="9803420at2"/>
<dbReference type="PROSITE" id="PS51975">
    <property type="entry name" value="RNASE_H_2"/>
    <property type="match status" value="1"/>
</dbReference>
<comment type="function">
    <text evidence="3 14 16">Endonuclease that specifically degrades the RNA of RNA-DNA hybrids.</text>
</comment>
<evidence type="ECO:0000313" key="19">
    <source>
        <dbReference type="Proteomes" id="UP000029669"/>
    </source>
</evidence>
<dbReference type="FunFam" id="3.30.420.10:FF:000006">
    <property type="entry name" value="Ribonuclease HII"/>
    <property type="match status" value="1"/>
</dbReference>
<evidence type="ECO:0000256" key="5">
    <source>
        <dbReference type="ARBA" id="ARBA00007383"/>
    </source>
</evidence>
<evidence type="ECO:0000256" key="12">
    <source>
        <dbReference type="ARBA" id="ARBA00022801"/>
    </source>
</evidence>
<feature type="binding site" evidence="14 15">
    <location>
        <position position="65"/>
    </location>
    <ligand>
        <name>a divalent metal cation</name>
        <dbReference type="ChEBI" id="CHEBI:60240"/>
    </ligand>
</feature>
<dbReference type="GO" id="GO:0006298">
    <property type="term" value="P:mismatch repair"/>
    <property type="evidence" value="ECO:0007669"/>
    <property type="project" value="TreeGrafter"/>
</dbReference>
<dbReference type="InterPro" id="IPR022898">
    <property type="entry name" value="RNase_HII"/>
</dbReference>
<dbReference type="HAMAP" id="MF_00052_B">
    <property type="entry name" value="RNase_HII_B"/>
    <property type="match status" value="1"/>
</dbReference>
<protein>
    <recommendedName>
        <fullName evidence="7 14">Ribonuclease HII</fullName>
        <shortName evidence="14">RNase HII</shortName>
        <ecNumber evidence="6 14">3.1.26.4</ecNumber>
    </recommendedName>
</protein>
<dbReference type="PANTHER" id="PTHR10954:SF18">
    <property type="entry name" value="RIBONUCLEASE HII"/>
    <property type="match status" value="1"/>
</dbReference>
<name>A0A097ARV6_THEKI</name>
<dbReference type="GO" id="GO:0004523">
    <property type="term" value="F:RNA-DNA hybrid ribonuclease activity"/>
    <property type="evidence" value="ECO:0007669"/>
    <property type="project" value="UniProtKB-UniRule"/>
</dbReference>
<evidence type="ECO:0000256" key="15">
    <source>
        <dbReference type="PROSITE-ProRule" id="PRU01319"/>
    </source>
</evidence>
<organism evidence="18 19">
    <name type="scientific">Thermoanaerobacter kivui</name>
    <name type="common">Acetogenium kivui</name>
    <dbReference type="NCBI Taxonomy" id="2325"/>
    <lineage>
        <taxon>Bacteria</taxon>
        <taxon>Bacillati</taxon>
        <taxon>Bacillota</taxon>
        <taxon>Clostridia</taxon>
        <taxon>Thermoanaerobacterales</taxon>
        <taxon>Thermoanaerobacteraceae</taxon>
        <taxon>Thermoanaerobacter</taxon>
    </lineage>
</organism>
<comment type="cofactor">
    <cofactor evidence="14 15">
        <name>Mn(2+)</name>
        <dbReference type="ChEBI" id="CHEBI:29035"/>
    </cofactor>
    <cofactor evidence="14 15">
        <name>Mg(2+)</name>
        <dbReference type="ChEBI" id="CHEBI:18420"/>
    </cofactor>
    <text evidence="14 15">Manganese or magnesium. Binds 1 divalent metal ion per monomer in the absence of substrate. May bind a second metal ion after substrate binding.</text>
</comment>
<evidence type="ECO:0000256" key="3">
    <source>
        <dbReference type="ARBA" id="ARBA00004065"/>
    </source>
</evidence>
<dbReference type="InterPro" id="IPR012337">
    <property type="entry name" value="RNaseH-like_sf"/>
</dbReference>
<evidence type="ECO:0000259" key="17">
    <source>
        <dbReference type="PROSITE" id="PS51975"/>
    </source>
</evidence>
<reference evidence="19" key="1">
    <citation type="journal article" date="2015" name="Genome Announc.">
        <title>Whole-Genome Sequences of 80 Environmental and Clinical Isolates of Burkholderia pseudomallei.</title>
        <authorList>
            <person name="Johnson S.L."/>
            <person name="Baker A.L."/>
            <person name="Chain P.S."/>
            <person name="Currie B.J."/>
            <person name="Daligault H.E."/>
            <person name="Davenport K.W."/>
            <person name="Davis C.B."/>
            <person name="Inglis T.J."/>
            <person name="Kaestli M."/>
            <person name="Koren S."/>
            <person name="Mayo M."/>
            <person name="Merritt A.J."/>
            <person name="Price E.P."/>
            <person name="Sarovich D.S."/>
            <person name="Warner J."/>
            <person name="Rosovitz M.J."/>
        </authorList>
    </citation>
    <scope>NUCLEOTIDE SEQUENCE [LARGE SCALE GENOMIC DNA]</scope>
    <source>
        <strain evidence="19">DSM 2030</strain>
    </source>
</reference>
<dbReference type="Pfam" id="PF01351">
    <property type="entry name" value="RNase_HII"/>
    <property type="match status" value="1"/>
</dbReference>
<dbReference type="Gene3D" id="3.30.420.10">
    <property type="entry name" value="Ribonuclease H-like superfamily/Ribonuclease H"/>
    <property type="match status" value="1"/>
</dbReference>
<evidence type="ECO:0000256" key="16">
    <source>
        <dbReference type="RuleBase" id="RU003515"/>
    </source>
</evidence>
<dbReference type="CDD" id="cd07182">
    <property type="entry name" value="RNase_HII_bacteria_HII_like"/>
    <property type="match status" value="1"/>
</dbReference>
<evidence type="ECO:0000256" key="11">
    <source>
        <dbReference type="ARBA" id="ARBA00022759"/>
    </source>
</evidence>
<dbReference type="GO" id="GO:0043137">
    <property type="term" value="P:DNA replication, removal of RNA primer"/>
    <property type="evidence" value="ECO:0007669"/>
    <property type="project" value="TreeGrafter"/>
</dbReference>
<evidence type="ECO:0000256" key="10">
    <source>
        <dbReference type="ARBA" id="ARBA00022723"/>
    </source>
</evidence>
<keyword evidence="11 14" id="KW-0255">Endonuclease</keyword>
<keyword evidence="19" id="KW-1185">Reference proteome</keyword>
<feature type="binding site" evidence="14 15">
    <location>
        <position position="64"/>
    </location>
    <ligand>
        <name>a divalent metal cation</name>
        <dbReference type="ChEBI" id="CHEBI:60240"/>
    </ligand>
</feature>
<evidence type="ECO:0000256" key="8">
    <source>
        <dbReference type="ARBA" id="ARBA00022490"/>
    </source>
</evidence>
<comment type="similarity">
    <text evidence="5 14 16">Belongs to the RNase HII family.</text>
</comment>
<dbReference type="GO" id="GO:0030145">
    <property type="term" value="F:manganese ion binding"/>
    <property type="evidence" value="ECO:0007669"/>
    <property type="project" value="UniProtKB-UniRule"/>
</dbReference>
<dbReference type="PANTHER" id="PTHR10954">
    <property type="entry name" value="RIBONUCLEASE H2 SUBUNIT A"/>
    <property type="match status" value="1"/>
</dbReference>
<evidence type="ECO:0000256" key="13">
    <source>
        <dbReference type="ARBA" id="ARBA00023211"/>
    </source>
</evidence>
<dbReference type="STRING" id="2325.TKV_c13670"/>
<dbReference type="GO" id="GO:0003723">
    <property type="term" value="F:RNA binding"/>
    <property type="evidence" value="ECO:0007669"/>
    <property type="project" value="UniProtKB-UniRule"/>
</dbReference>
<evidence type="ECO:0000256" key="9">
    <source>
        <dbReference type="ARBA" id="ARBA00022722"/>
    </source>
</evidence>
<evidence type="ECO:0000256" key="7">
    <source>
        <dbReference type="ARBA" id="ARBA00019179"/>
    </source>
</evidence>
<evidence type="ECO:0000256" key="6">
    <source>
        <dbReference type="ARBA" id="ARBA00012180"/>
    </source>
</evidence>
<dbReference type="eggNOG" id="COG0164">
    <property type="taxonomic scope" value="Bacteria"/>
</dbReference>
<feature type="domain" description="RNase H type-2" evidence="17">
    <location>
        <begin position="58"/>
        <end position="242"/>
    </location>
</feature>
<dbReference type="KEGG" id="tki:TKV_c13670"/>
<comment type="cofactor">
    <cofactor evidence="2">
        <name>Mg(2+)</name>
        <dbReference type="ChEBI" id="CHEBI:18420"/>
    </cofactor>
</comment>